<gene>
    <name evidence="1" type="ORF">FHS83_001643</name>
</gene>
<name>A0A846MYN7_9PROT</name>
<reference evidence="1 2" key="1">
    <citation type="submission" date="2020-03" db="EMBL/GenBank/DDBJ databases">
        <title>Genomic Encyclopedia of Type Strains, Phase IV (KMG-IV): sequencing the most valuable type-strain genomes for metagenomic binning, comparative biology and taxonomic classification.</title>
        <authorList>
            <person name="Goeker M."/>
        </authorList>
    </citation>
    <scope>NUCLEOTIDE SEQUENCE [LARGE SCALE GENOMIC DNA]</scope>
    <source>
        <strain evidence="1 2">DSM 19867</strain>
    </source>
</reference>
<sequence>MLPEQPDDLTNEERVLFGAYKTAADLAAQCRQLREMNVSISETALIEVMNALMTEFWDQRFSQTEIRKAFTAALDDMNRYAGGMERR</sequence>
<organism evidence="1 2">
    <name type="scientific">Rhizomicrobium palustre</name>
    <dbReference type="NCBI Taxonomy" id="189966"/>
    <lineage>
        <taxon>Bacteria</taxon>
        <taxon>Pseudomonadati</taxon>
        <taxon>Pseudomonadota</taxon>
        <taxon>Alphaproteobacteria</taxon>
        <taxon>Micropepsales</taxon>
        <taxon>Micropepsaceae</taxon>
        <taxon>Rhizomicrobium</taxon>
    </lineage>
</organism>
<keyword evidence="2" id="KW-1185">Reference proteome</keyword>
<evidence type="ECO:0000313" key="1">
    <source>
        <dbReference type="EMBL" id="NIK88325.1"/>
    </source>
</evidence>
<accession>A0A846MYN7</accession>
<dbReference type="Proteomes" id="UP000570514">
    <property type="component" value="Unassembled WGS sequence"/>
</dbReference>
<dbReference type="AlphaFoldDB" id="A0A846MYN7"/>
<evidence type="ECO:0000313" key="2">
    <source>
        <dbReference type="Proteomes" id="UP000570514"/>
    </source>
</evidence>
<protein>
    <submittedName>
        <fullName evidence="1">Uncharacterized protein</fullName>
    </submittedName>
</protein>
<dbReference type="EMBL" id="JAASRM010000001">
    <property type="protein sequence ID" value="NIK88325.1"/>
    <property type="molecule type" value="Genomic_DNA"/>
</dbReference>
<dbReference type="RefSeq" id="WP_167082511.1">
    <property type="nucleotide sequence ID" value="NZ_BAAADC010000001.1"/>
</dbReference>
<comment type="caution">
    <text evidence="1">The sequence shown here is derived from an EMBL/GenBank/DDBJ whole genome shotgun (WGS) entry which is preliminary data.</text>
</comment>
<proteinExistence type="predicted"/>